<reference evidence="2" key="1">
    <citation type="journal article" date="2021" name="PeerJ">
        <title>Extensive microbial diversity within the chicken gut microbiome revealed by metagenomics and culture.</title>
        <authorList>
            <person name="Gilroy R."/>
            <person name="Ravi A."/>
            <person name="Getino M."/>
            <person name="Pursley I."/>
            <person name="Horton D.L."/>
            <person name="Alikhan N.F."/>
            <person name="Baker D."/>
            <person name="Gharbi K."/>
            <person name="Hall N."/>
            <person name="Watson M."/>
            <person name="Adriaenssens E.M."/>
            <person name="Foster-Nyarko E."/>
            <person name="Jarju S."/>
            <person name="Secka A."/>
            <person name="Antonio M."/>
            <person name="Oren A."/>
            <person name="Chaudhuri R.R."/>
            <person name="La Ragione R."/>
            <person name="Hildebrand F."/>
            <person name="Pallen M.J."/>
        </authorList>
    </citation>
    <scope>NUCLEOTIDE SEQUENCE</scope>
    <source>
        <strain evidence="2">ChiHjej10B9-743</strain>
    </source>
</reference>
<reference evidence="2" key="2">
    <citation type="submission" date="2021-04" db="EMBL/GenBank/DDBJ databases">
        <authorList>
            <person name="Gilroy R."/>
        </authorList>
    </citation>
    <scope>NUCLEOTIDE SEQUENCE</scope>
    <source>
        <strain evidence="2">ChiHjej10B9-743</strain>
    </source>
</reference>
<organism evidence="2 3">
    <name type="scientific">Candidatus Olsenella excrementavium</name>
    <dbReference type="NCBI Taxonomy" id="2838709"/>
    <lineage>
        <taxon>Bacteria</taxon>
        <taxon>Bacillati</taxon>
        <taxon>Actinomycetota</taxon>
        <taxon>Coriobacteriia</taxon>
        <taxon>Coriobacteriales</taxon>
        <taxon>Atopobiaceae</taxon>
        <taxon>Olsenella</taxon>
    </lineage>
</organism>
<name>A0A9D1Z9P0_9ACTN</name>
<dbReference type="Proteomes" id="UP000824133">
    <property type="component" value="Unassembled WGS sequence"/>
</dbReference>
<sequence length="134" mass="13658">MSAECKIVKGLSWLIMLIGIAAVAVGIIMFMNAADVAEQLEGGPISAQTAAVIMIVAGVFEFVTGVLGARGANNPAHLGGFIAFASIIAIVNVAEIVLIVTGGQGTVWMNAIYVAAALTAVFNASRAKKAALDR</sequence>
<feature type="transmembrane region" description="Helical" evidence="1">
    <location>
        <begin position="107"/>
        <end position="125"/>
    </location>
</feature>
<evidence type="ECO:0000313" key="3">
    <source>
        <dbReference type="Proteomes" id="UP000824133"/>
    </source>
</evidence>
<keyword evidence="1" id="KW-0812">Transmembrane</keyword>
<keyword evidence="1" id="KW-0472">Membrane</keyword>
<protein>
    <submittedName>
        <fullName evidence="2">Tetraspanin family protein</fullName>
    </submittedName>
</protein>
<feature type="transmembrane region" description="Helical" evidence="1">
    <location>
        <begin position="12"/>
        <end position="33"/>
    </location>
</feature>
<evidence type="ECO:0000256" key="1">
    <source>
        <dbReference type="SAM" id="Phobius"/>
    </source>
</evidence>
<proteinExistence type="predicted"/>
<gene>
    <name evidence="2" type="ORF">IAA42_03700</name>
</gene>
<comment type="caution">
    <text evidence="2">The sequence shown here is derived from an EMBL/GenBank/DDBJ whole genome shotgun (WGS) entry which is preliminary data.</text>
</comment>
<evidence type="ECO:0000313" key="2">
    <source>
        <dbReference type="EMBL" id="HIY79521.1"/>
    </source>
</evidence>
<feature type="transmembrane region" description="Helical" evidence="1">
    <location>
        <begin position="45"/>
        <end position="69"/>
    </location>
</feature>
<dbReference type="EMBL" id="DXCP01000028">
    <property type="protein sequence ID" value="HIY79521.1"/>
    <property type="molecule type" value="Genomic_DNA"/>
</dbReference>
<dbReference type="AlphaFoldDB" id="A0A9D1Z9P0"/>
<feature type="transmembrane region" description="Helical" evidence="1">
    <location>
        <begin position="81"/>
        <end position="101"/>
    </location>
</feature>
<keyword evidence="1" id="KW-1133">Transmembrane helix</keyword>
<accession>A0A9D1Z9P0</accession>